<evidence type="ECO:0000259" key="8">
    <source>
        <dbReference type="PROSITE" id="PS50850"/>
    </source>
</evidence>
<dbReference type="CDD" id="cd06173">
    <property type="entry name" value="MFS_MefA_like"/>
    <property type="match status" value="1"/>
</dbReference>
<protein>
    <submittedName>
        <fullName evidence="9">MFS transporter</fullName>
    </submittedName>
</protein>
<dbReference type="PROSITE" id="PS50850">
    <property type="entry name" value="MFS"/>
    <property type="match status" value="2"/>
</dbReference>
<keyword evidence="10" id="KW-1185">Reference proteome</keyword>
<dbReference type="InterPro" id="IPR011701">
    <property type="entry name" value="MFS"/>
</dbReference>
<gene>
    <name evidence="9" type="ORF">DEHRE_09675</name>
</gene>
<evidence type="ECO:0000256" key="5">
    <source>
        <dbReference type="ARBA" id="ARBA00022989"/>
    </source>
</evidence>
<dbReference type="InterPro" id="IPR020846">
    <property type="entry name" value="MFS_dom"/>
</dbReference>
<keyword evidence="2" id="KW-0813">Transport</keyword>
<feature type="transmembrane region" description="Helical" evidence="7">
    <location>
        <begin position="346"/>
        <end position="368"/>
    </location>
</feature>
<dbReference type="EMBL" id="CP007033">
    <property type="protein sequence ID" value="AHF10322.1"/>
    <property type="molecule type" value="Genomic_DNA"/>
</dbReference>
<accession>A0ABN4BX01</accession>
<dbReference type="SUPFAM" id="SSF103473">
    <property type="entry name" value="MFS general substrate transporter"/>
    <property type="match status" value="1"/>
</dbReference>
<evidence type="ECO:0000256" key="6">
    <source>
        <dbReference type="ARBA" id="ARBA00023136"/>
    </source>
</evidence>
<sequence length="405" mass="44474">MPNGSNWKTDTVLFIASQTLSLFGTSLVQYAMMWYITLSTQSGVMMTVYIICGFLPTFLLSPFAGVWADRYNRKNLIMLSDTLIAAVTLILAILFLLGYKTVWLLFVMAALRAFGTAVQTPAVGAFLPQLVPQDKLTKVNGINGSIQSLVMLVSPMISGALLAIAAIETIFFIDVVTAAIAVMVLFVFLRVAAHAKALQKQTVSYFGDLREGIRYVLNHPFLKIFFLFTAVFFFLAAPSAFLTPLQVTRSFGNDVWRLTAIEVAFSLGMVIGGLGMASWGGLKNRVNTMTVAALMIGVCTLALGVVPVFWIYLLFMFLIGVAMPIFNVPAMVLLQEKVEGDFLGRVFGVLTMISSSMMPLGMLVFGPLADVIKIEWMLIVTGVLLFIQGFFLLGNKTRIEPERQE</sequence>
<dbReference type="Pfam" id="PF07690">
    <property type="entry name" value="MFS_1"/>
    <property type="match status" value="1"/>
</dbReference>
<keyword evidence="4 7" id="KW-0812">Transmembrane</keyword>
<evidence type="ECO:0000256" key="1">
    <source>
        <dbReference type="ARBA" id="ARBA00004651"/>
    </source>
</evidence>
<keyword evidence="6 7" id="KW-0472">Membrane</keyword>
<evidence type="ECO:0000256" key="3">
    <source>
        <dbReference type="ARBA" id="ARBA00022475"/>
    </source>
</evidence>
<evidence type="ECO:0000313" key="9">
    <source>
        <dbReference type="EMBL" id="AHF10322.1"/>
    </source>
</evidence>
<feature type="transmembrane region" description="Helical" evidence="7">
    <location>
        <begin position="103"/>
        <end position="127"/>
    </location>
</feature>
<dbReference type="InterPro" id="IPR036259">
    <property type="entry name" value="MFS_trans_sf"/>
</dbReference>
<reference evidence="9 10" key="1">
    <citation type="journal article" date="2013" name="Stand. Genomic Sci.">
        <title>Complete genome sequence of Dehalobacter restrictus PER-K23(T.).</title>
        <authorList>
            <person name="Kruse T."/>
            <person name="Maillard J."/>
            <person name="Goodwin L."/>
            <person name="Woyke T."/>
            <person name="Teshima H."/>
            <person name="Bruce D."/>
            <person name="Detter C."/>
            <person name="Tapia R."/>
            <person name="Han C."/>
            <person name="Huntemann M."/>
            <person name="Wei C.L."/>
            <person name="Han J."/>
            <person name="Chen A."/>
            <person name="Kyrpides N."/>
            <person name="Szeto E."/>
            <person name="Markowitz V."/>
            <person name="Ivanova N."/>
            <person name="Pagani I."/>
            <person name="Pati A."/>
            <person name="Pitluck S."/>
            <person name="Nolan M."/>
            <person name="Holliger C."/>
            <person name="Smidt H."/>
        </authorList>
    </citation>
    <scope>NUCLEOTIDE SEQUENCE [LARGE SCALE GENOMIC DNA]</scope>
    <source>
        <strain evidence="10">DSM 9455</strain>
    </source>
</reference>
<dbReference type="PANTHER" id="PTHR43266">
    <property type="entry name" value="MACROLIDE-EFFLUX PROTEIN"/>
    <property type="match status" value="1"/>
</dbReference>
<organism evidence="9 10">
    <name type="scientific">Dehalobacter restrictus (strain DSM 9455 / PER-K23)</name>
    <dbReference type="NCBI Taxonomy" id="871738"/>
    <lineage>
        <taxon>Bacteria</taxon>
        <taxon>Bacillati</taxon>
        <taxon>Bacillota</taxon>
        <taxon>Clostridia</taxon>
        <taxon>Eubacteriales</taxon>
        <taxon>Desulfitobacteriaceae</taxon>
        <taxon>Dehalobacter</taxon>
    </lineage>
</organism>
<dbReference type="Gene3D" id="1.20.1250.20">
    <property type="entry name" value="MFS general substrate transporter like domains"/>
    <property type="match status" value="1"/>
</dbReference>
<feature type="transmembrane region" description="Helical" evidence="7">
    <location>
        <begin position="148"/>
        <end position="167"/>
    </location>
</feature>
<dbReference type="PANTHER" id="PTHR43266:SF10">
    <property type="entry name" value="BACILYSIN EXPORTER BACE-RELATED"/>
    <property type="match status" value="1"/>
</dbReference>
<feature type="transmembrane region" description="Helical" evidence="7">
    <location>
        <begin position="309"/>
        <end position="334"/>
    </location>
</feature>
<feature type="transmembrane region" description="Helical" evidence="7">
    <location>
        <begin position="12"/>
        <end position="36"/>
    </location>
</feature>
<keyword evidence="5 7" id="KW-1133">Transmembrane helix</keyword>
<feature type="transmembrane region" description="Helical" evidence="7">
    <location>
        <begin position="48"/>
        <end position="68"/>
    </location>
</feature>
<feature type="transmembrane region" description="Helical" evidence="7">
    <location>
        <begin position="286"/>
        <end position="303"/>
    </location>
</feature>
<comment type="subcellular location">
    <subcellularLocation>
        <location evidence="1">Cell membrane</location>
        <topology evidence="1">Multi-pass membrane protein</topology>
    </subcellularLocation>
</comment>
<evidence type="ECO:0000256" key="7">
    <source>
        <dbReference type="SAM" id="Phobius"/>
    </source>
</evidence>
<evidence type="ECO:0000256" key="4">
    <source>
        <dbReference type="ARBA" id="ARBA00022692"/>
    </source>
</evidence>
<feature type="transmembrane region" description="Helical" evidence="7">
    <location>
        <begin position="75"/>
        <end position="97"/>
    </location>
</feature>
<name>A0ABN4BX01_DEHRP</name>
<feature type="transmembrane region" description="Helical" evidence="7">
    <location>
        <begin position="374"/>
        <end position="393"/>
    </location>
</feature>
<evidence type="ECO:0000256" key="2">
    <source>
        <dbReference type="ARBA" id="ARBA00022448"/>
    </source>
</evidence>
<proteinExistence type="predicted"/>
<keyword evidence="3" id="KW-1003">Cell membrane</keyword>
<feature type="transmembrane region" description="Helical" evidence="7">
    <location>
        <begin position="224"/>
        <end position="243"/>
    </location>
</feature>
<feature type="domain" description="Major facilitator superfamily (MFS) profile" evidence="8">
    <location>
        <begin position="216"/>
        <end position="405"/>
    </location>
</feature>
<feature type="domain" description="Major facilitator superfamily (MFS) profile" evidence="8">
    <location>
        <begin position="1"/>
        <end position="193"/>
    </location>
</feature>
<feature type="transmembrane region" description="Helical" evidence="7">
    <location>
        <begin position="255"/>
        <end position="274"/>
    </location>
</feature>
<feature type="transmembrane region" description="Helical" evidence="7">
    <location>
        <begin position="173"/>
        <end position="193"/>
    </location>
</feature>
<evidence type="ECO:0000313" key="10">
    <source>
        <dbReference type="Proteomes" id="UP000018934"/>
    </source>
</evidence>
<dbReference type="Proteomes" id="UP000018934">
    <property type="component" value="Chromosome"/>
</dbReference>